<accession>A0A1X0NVC8</accession>
<dbReference type="Proteomes" id="UP000192257">
    <property type="component" value="Unassembled WGS sequence"/>
</dbReference>
<dbReference type="GeneID" id="39985937"/>
<protein>
    <submittedName>
        <fullName evidence="2">Uncharacterized protein</fullName>
    </submittedName>
</protein>
<gene>
    <name evidence="2" type="ORF">TM35_000162850</name>
</gene>
<feature type="compositionally biased region" description="Basic and acidic residues" evidence="1">
    <location>
        <begin position="271"/>
        <end position="290"/>
    </location>
</feature>
<evidence type="ECO:0000313" key="2">
    <source>
        <dbReference type="EMBL" id="ORC88647.1"/>
    </source>
</evidence>
<proteinExistence type="predicted"/>
<dbReference type="VEuPathDB" id="TriTrypDB:TM35_000162850"/>
<feature type="region of interest" description="Disordered" evidence="1">
    <location>
        <begin position="261"/>
        <end position="317"/>
    </location>
</feature>
<dbReference type="AlphaFoldDB" id="A0A1X0NVC8"/>
<feature type="compositionally biased region" description="Polar residues" evidence="1">
    <location>
        <begin position="355"/>
        <end position="364"/>
    </location>
</feature>
<dbReference type="RefSeq" id="XP_028882713.1">
    <property type="nucleotide sequence ID" value="XM_029026157.1"/>
</dbReference>
<evidence type="ECO:0000256" key="1">
    <source>
        <dbReference type="SAM" id="MobiDB-lite"/>
    </source>
</evidence>
<name>A0A1X0NVC8_9TRYP</name>
<feature type="region of interest" description="Disordered" evidence="1">
    <location>
        <begin position="341"/>
        <end position="391"/>
    </location>
</feature>
<sequence length="537" mass="62123">MARRGWVSSSSPPPPSLNRGDNSSSSALQNYFLARDISDEECGAVDQEIMLMTEEEKEAFVRMQNELEERHLSEFYNYYGKRTLPYVEEGEDEYSEDEVLDYYDDNGFRPTGSSVDMRIENPNTISSVYLGDHHRRVNSTTNNSQSLLMYQRTRRSRDREAQHQKMELEDEFTFHPQINPSNVSSRYMNYSKRRVRPSISSSSSSLLGVAATTTTAAAAVSGNATEDSNFKPVVNRLRRSSLSDRLNQYLNTPVHLRLNRTPIVSPRKLKKEQQEREKEQKVLQQHDKNLQSHGAGDLSRKNGKENKPLDSFLRRLEESNRRREKNLEHLTMMYESELTFHPELAPGTRRKKVSSARQRTSSACSVEERKGKKNNLGKETATTSSNDKEERYTPHINVRSQSMRRSVDDLRIFEQRRQQRLQKLRKEQELEASRAAREAFSNVMTLSAGSQRLAKCLFGEDITHDAIQQYLERQAHSRAAALRMEYEAKQREEEMQFTFRPEVHSAPPYVQEIARELAVNKSLAPKTPKPRPVFRFS</sequence>
<dbReference type="OrthoDB" id="250413at2759"/>
<reference evidence="2 3" key="1">
    <citation type="submission" date="2017-03" db="EMBL/GenBank/DDBJ databases">
        <title>An alternative strategy for trypanosome survival in the mammalian bloodstream revealed through genome and transcriptome analysis of the ubiquitous bovine parasite Trypanosoma (Megatrypanum) theileri.</title>
        <authorList>
            <person name="Kelly S."/>
            <person name="Ivens A."/>
            <person name="Mott A."/>
            <person name="O'Neill E."/>
            <person name="Emms D."/>
            <person name="Macleod O."/>
            <person name="Voorheis P."/>
            <person name="Matthews J."/>
            <person name="Matthews K."/>
            <person name="Carrington M."/>
        </authorList>
    </citation>
    <scope>NUCLEOTIDE SEQUENCE [LARGE SCALE GENOMIC DNA]</scope>
    <source>
        <strain evidence="2">Edinburgh</strain>
    </source>
</reference>
<dbReference type="EMBL" id="NBCO01000016">
    <property type="protein sequence ID" value="ORC88647.1"/>
    <property type="molecule type" value="Genomic_DNA"/>
</dbReference>
<evidence type="ECO:0000313" key="3">
    <source>
        <dbReference type="Proteomes" id="UP000192257"/>
    </source>
</evidence>
<comment type="caution">
    <text evidence="2">The sequence shown here is derived from an EMBL/GenBank/DDBJ whole genome shotgun (WGS) entry which is preliminary data.</text>
</comment>
<organism evidence="2 3">
    <name type="scientific">Trypanosoma theileri</name>
    <dbReference type="NCBI Taxonomy" id="67003"/>
    <lineage>
        <taxon>Eukaryota</taxon>
        <taxon>Discoba</taxon>
        <taxon>Euglenozoa</taxon>
        <taxon>Kinetoplastea</taxon>
        <taxon>Metakinetoplastina</taxon>
        <taxon>Trypanosomatida</taxon>
        <taxon>Trypanosomatidae</taxon>
        <taxon>Trypanosoma</taxon>
    </lineage>
</organism>
<feature type="compositionally biased region" description="Basic and acidic residues" evidence="1">
    <location>
        <begin position="298"/>
        <end position="317"/>
    </location>
</feature>
<feature type="region of interest" description="Disordered" evidence="1">
    <location>
        <begin position="1"/>
        <end position="25"/>
    </location>
</feature>
<keyword evidence="3" id="KW-1185">Reference proteome</keyword>